<accession>A0A850HN35</accession>
<dbReference type="RefSeq" id="WP_173814972.1">
    <property type="nucleotide sequence ID" value="NZ_JAAITX010000007.1"/>
</dbReference>
<dbReference type="EMBL" id="JAAITX010000007">
    <property type="protein sequence ID" value="NVH58979.1"/>
    <property type="molecule type" value="Genomic_DNA"/>
</dbReference>
<dbReference type="EMBL" id="JAAIUO010000007">
    <property type="protein sequence ID" value="NSK15206.1"/>
    <property type="molecule type" value="Genomic_DNA"/>
</dbReference>
<name>A0A850HN35_9FIRM</name>
<keyword evidence="1" id="KW-0472">Membrane</keyword>
<proteinExistence type="predicted"/>
<feature type="transmembrane region" description="Helical" evidence="1">
    <location>
        <begin position="130"/>
        <end position="148"/>
    </location>
</feature>
<dbReference type="Proteomes" id="UP000701680">
    <property type="component" value="Unassembled WGS sequence"/>
</dbReference>
<reference evidence="3" key="2">
    <citation type="submission" date="2020-02" db="EMBL/GenBank/DDBJ databases">
        <authorList>
            <person name="Littmann E."/>
            <person name="Sorbara M."/>
        </authorList>
    </citation>
    <scope>NUCLEOTIDE SEQUENCE</scope>
    <source>
        <strain evidence="3">MSK.17.11</strain>
        <strain evidence="2">MSK.17.38</strain>
    </source>
</reference>
<keyword evidence="1" id="KW-0812">Transmembrane</keyword>
<evidence type="ECO:0000313" key="3">
    <source>
        <dbReference type="EMBL" id="NVH58979.1"/>
    </source>
</evidence>
<evidence type="ECO:0000256" key="1">
    <source>
        <dbReference type="SAM" id="Phobius"/>
    </source>
</evidence>
<dbReference type="AlphaFoldDB" id="A0A850HN35"/>
<sequence>MTKKEFLIRLKRALGNDLSGAVVQENVEYYSSYIDDEIGKGRSEAEVTAELGDPWAIAKTIVDSVENRGQAYEEYSYEPKRSSGGNGKEQAAGKVHVFGFDTWWKKLFLILGIIGVIVIVVAVIGGIFSLVAPIIMPLLLIWLILRIIGGRRR</sequence>
<keyword evidence="4" id="KW-1185">Reference proteome</keyword>
<organism evidence="3 4">
    <name type="scientific">Dorea phocaeensis</name>
    <dbReference type="NCBI Taxonomy" id="2040291"/>
    <lineage>
        <taxon>Bacteria</taxon>
        <taxon>Bacillati</taxon>
        <taxon>Bacillota</taxon>
        <taxon>Clostridia</taxon>
        <taxon>Lachnospirales</taxon>
        <taxon>Lachnospiraceae</taxon>
        <taxon>Dorea</taxon>
    </lineage>
</organism>
<reference evidence="4 5" key="1">
    <citation type="journal article" date="2020" name="Cell Host Microbe">
        <title>Functional and Genomic Variation between Human-Derived Isolates of Lachnospiraceae Reveals Inter- and Intra-Species Diversity.</title>
        <authorList>
            <person name="Sorbara M.T."/>
            <person name="Littmann E.R."/>
            <person name="Fontana E."/>
            <person name="Moody T.U."/>
            <person name="Kohout C.E."/>
            <person name="Gjonbalaj M."/>
            <person name="Eaton V."/>
            <person name="Seok R."/>
            <person name="Leiner I.M."/>
            <person name="Pamer E.G."/>
        </authorList>
    </citation>
    <scope>NUCLEOTIDE SEQUENCE [LARGE SCALE GENOMIC DNA]</scope>
    <source>
        <strain evidence="3 4">MSK.17.11</strain>
        <strain evidence="2 5">MSK.17.38</strain>
    </source>
</reference>
<protein>
    <submittedName>
        <fullName evidence="3">DUF1700 domain-containing protein</fullName>
    </submittedName>
</protein>
<feature type="transmembrane region" description="Helical" evidence="1">
    <location>
        <begin position="107"/>
        <end position="124"/>
    </location>
</feature>
<evidence type="ECO:0000313" key="5">
    <source>
        <dbReference type="Proteomes" id="UP000701680"/>
    </source>
</evidence>
<evidence type="ECO:0000313" key="4">
    <source>
        <dbReference type="Proteomes" id="UP000528555"/>
    </source>
</evidence>
<keyword evidence="1" id="KW-1133">Transmembrane helix</keyword>
<dbReference type="Proteomes" id="UP000528555">
    <property type="component" value="Unassembled WGS sequence"/>
</dbReference>
<gene>
    <name evidence="3" type="ORF">G5A66_10090</name>
    <name evidence="2" type="ORF">G5A75_10115</name>
</gene>
<evidence type="ECO:0000313" key="2">
    <source>
        <dbReference type="EMBL" id="NSK15206.1"/>
    </source>
</evidence>
<dbReference type="Pfam" id="PF22564">
    <property type="entry name" value="HAAS"/>
    <property type="match status" value="1"/>
</dbReference>
<comment type="caution">
    <text evidence="3">The sequence shown here is derived from an EMBL/GenBank/DDBJ whole genome shotgun (WGS) entry which is preliminary data.</text>
</comment>